<dbReference type="GO" id="GO:0005524">
    <property type="term" value="F:ATP binding"/>
    <property type="evidence" value="ECO:0007669"/>
    <property type="project" value="InterPro"/>
</dbReference>
<dbReference type="SMART" id="SM00382">
    <property type="entry name" value="AAA"/>
    <property type="match status" value="1"/>
</dbReference>
<feature type="domain" description="AAA+ ATPase" evidence="1">
    <location>
        <begin position="308"/>
        <end position="493"/>
    </location>
</feature>
<sequence length="613" mass="71220">MGNKFAYFSNTPEEFEVFARTGILFWPRGLHLMFGKTKYQRDHNIEIVEQIGDTIFVVAGSRIRGFEYEVDDRKIQINKVPSIVYVGTVTEVFDYPIICYRFTPELNSRVVANLPLQVFPLLKGFKDFLGKPLTDKDRKEIENVINLQEVLQHLLENKQISFKPADSTGNATYKKWLVDEDSKSKILDLLMTKVDPKVHWHDYMVRLDTWRGSEFVKVQIDNKNPLMLELNNVSLDQGISTRLLLDEELEYQDTQDYSKTYIAILKKVREFEGQRNSFGEVEESSNTGKHYGPNLSALLKRLTEILKFNKQIVLTGAPGTGKTYLAREICKHLLAETLGKEIDALSENEIETFITLVQFHPSYDYTDFIEGLRPVKNGAEIFFERRDGIFMKICREALKDENRSYNFFLIIDEINRCDLSKVFGEIMYSLEYRGPKGRVITQYNNLMDDAHPFKNGFFVPENVYIIATMNEIDRSVEAFDFALRRRFFWYEIKANEIMEEVIESMLEENDIQNKGEIVTELTAAAIALNNLISSEGQKYGLNSHYHLGPAYFGKLPPASIKDGRCDVQLAKKLLWEYRIEQILREYLRGYDETETDFIEKARKVFENPSLINN</sequence>
<accession>A0A1E3G2R5</accession>
<dbReference type="InterPro" id="IPR011704">
    <property type="entry name" value="ATPase_dyneun-rel_AAA"/>
</dbReference>
<dbReference type="InterPro" id="IPR052934">
    <property type="entry name" value="Methyl-DNA_Rec/Restrict_Enz"/>
</dbReference>
<gene>
    <name evidence="2" type="ORF">A4H02_05245</name>
</gene>
<dbReference type="InterPro" id="IPR027417">
    <property type="entry name" value="P-loop_NTPase"/>
</dbReference>
<dbReference type="Proteomes" id="UP000094570">
    <property type="component" value="Unassembled WGS sequence"/>
</dbReference>
<evidence type="ECO:0000313" key="3">
    <source>
        <dbReference type="Proteomes" id="UP000094570"/>
    </source>
</evidence>
<keyword evidence="3" id="KW-1185">Reference proteome</keyword>
<dbReference type="SUPFAM" id="SSF52540">
    <property type="entry name" value="P-loop containing nucleoside triphosphate hydrolases"/>
    <property type="match status" value="1"/>
</dbReference>
<dbReference type="PANTHER" id="PTHR37291">
    <property type="entry name" value="5-METHYLCYTOSINE-SPECIFIC RESTRICTION ENZYME B"/>
    <property type="match status" value="1"/>
</dbReference>
<dbReference type="EMBL" id="LWAF01000006">
    <property type="protein sequence ID" value="ODN30440.1"/>
    <property type="molecule type" value="Genomic_DNA"/>
</dbReference>
<protein>
    <recommendedName>
        <fullName evidence="1">AAA+ ATPase domain-containing protein</fullName>
    </recommendedName>
</protein>
<dbReference type="InterPro" id="IPR003593">
    <property type="entry name" value="AAA+_ATPase"/>
</dbReference>
<dbReference type="STRING" id="1008305.A4H02_05245"/>
<organism evidence="2 3">
    <name type="scientific">Fervidobacterium thailandense</name>
    <dbReference type="NCBI Taxonomy" id="1008305"/>
    <lineage>
        <taxon>Bacteria</taxon>
        <taxon>Thermotogati</taxon>
        <taxon>Thermotogota</taxon>
        <taxon>Thermotogae</taxon>
        <taxon>Thermotogales</taxon>
        <taxon>Fervidobacteriaceae</taxon>
        <taxon>Fervidobacterium</taxon>
    </lineage>
</organism>
<comment type="caution">
    <text evidence="2">The sequence shown here is derived from an EMBL/GenBank/DDBJ whole genome shotgun (WGS) entry which is preliminary data.</text>
</comment>
<dbReference type="RefSeq" id="WP_069293123.1">
    <property type="nucleotide sequence ID" value="NZ_CP140110.1"/>
</dbReference>
<evidence type="ECO:0000313" key="2">
    <source>
        <dbReference type="EMBL" id="ODN30440.1"/>
    </source>
</evidence>
<dbReference type="Gene3D" id="3.40.50.300">
    <property type="entry name" value="P-loop containing nucleotide triphosphate hydrolases"/>
    <property type="match status" value="1"/>
</dbReference>
<dbReference type="AlphaFoldDB" id="A0A1E3G2R5"/>
<dbReference type="OrthoDB" id="9781481at2"/>
<dbReference type="GO" id="GO:0016887">
    <property type="term" value="F:ATP hydrolysis activity"/>
    <property type="evidence" value="ECO:0007669"/>
    <property type="project" value="InterPro"/>
</dbReference>
<evidence type="ECO:0000259" key="1">
    <source>
        <dbReference type="SMART" id="SM00382"/>
    </source>
</evidence>
<proteinExistence type="predicted"/>
<dbReference type="Pfam" id="PF07728">
    <property type="entry name" value="AAA_5"/>
    <property type="match status" value="1"/>
</dbReference>
<name>A0A1E3G2R5_9BACT</name>
<reference evidence="3" key="1">
    <citation type="submission" date="2016-04" db="EMBL/GenBank/DDBJ databases">
        <title>The genome sequence project of a novel Fervidobacterium isolate from a hot spring in Thailand.</title>
        <authorList>
            <person name="Gonzalez J.M."/>
            <person name="Cuecas A."/>
            <person name="Kanoksilapatham W."/>
        </authorList>
    </citation>
    <scope>NUCLEOTIDE SEQUENCE [LARGE SCALE GENOMIC DNA]</scope>
    <source>
        <strain evidence="3">FC2004</strain>
    </source>
</reference>
<dbReference type="PANTHER" id="PTHR37291:SF1">
    <property type="entry name" value="TYPE IV METHYL-DIRECTED RESTRICTION ENZYME ECOKMCRB SUBUNIT"/>
    <property type="match status" value="1"/>
</dbReference>